<evidence type="ECO:0000313" key="4">
    <source>
        <dbReference type="Proteomes" id="UP000566324"/>
    </source>
</evidence>
<dbReference type="SMART" id="SM00858">
    <property type="entry name" value="SAF"/>
    <property type="match status" value="1"/>
</dbReference>
<accession>A0A7W7AZ25</accession>
<name>A0A7W7AZ25_9SPHN</name>
<reference evidence="3 4" key="1">
    <citation type="submission" date="2020-08" db="EMBL/GenBank/DDBJ databases">
        <title>Genomic Encyclopedia of Type Strains, Phase IV (KMG-IV): sequencing the most valuable type-strain genomes for metagenomic binning, comparative biology and taxonomic classification.</title>
        <authorList>
            <person name="Goeker M."/>
        </authorList>
    </citation>
    <scope>NUCLEOTIDE SEQUENCE [LARGE SCALE GENOMIC DNA]</scope>
    <source>
        <strain evidence="3 4">DSM 17328</strain>
    </source>
</reference>
<dbReference type="EMBL" id="JACHNZ010000004">
    <property type="protein sequence ID" value="MBB4631003.1"/>
    <property type="molecule type" value="Genomic_DNA"/>
</dbReference>
<dbReference type="NCBIfam" id="TIGR03177">
    <property type="entry name" value="pilus_cpaB"/>
    <property type="match status" value="1"/>
</dbReference>
<dbReference type="InterPro" id="IPR017592">
    <property type="entry name" value="Pilus_assmbl_Flp-typ_CpaB"/>
</dbReference>
<dbReference type="Proteomes" id="UP000566324">
    <property type="component" value="Unassembled WGS sequence"/>
</dbReference>
<keyword evidence="4" id="KW-1185">Reference proteome</keyword>
<dbReference type="InterPro" id="IPR031571">
    <property type="entry name" value="RcpC_dom"/>
</dbReference>
<feature type="compositionally biased region" description="Polar residues" evidence="1">
    <location>
        <begin position="274"/>
        <end position="285"/>
    </location>
</feature>
<dbReference type="AlphaFoldDB" id="A0A7W7AZ25"/>
<feature type="compositionally biased region" description="Polar residues" evidence="1">
    <location>
        <begin position="317"/>
        <end position="327"/>
    </location>
</feature>
<feature type="domain" description="SAF" evidence="2">
    <location>
        <begin position="45"/>
        <end position="111"/>
    </location>
</feature>
<gene>
    <name evidence="3" type="ORF">GGQ98_000608</name>
</gene>
<dbReference type="CDD" id="cd11614">
    <property type="entry name" value="SAF_CpaB_FlgA_like"/>
    <property type="match status" value="1"/>
</dbReference>
<organism evidence="3 4">
    <name type="scientific">Sphingosinicella soli</name>
    <dbReference type="NCBI Taxonomy" id="333708"/>
    <lineage>
        <taxon>Bacteria</taxon>
        <taxon>Pseudomonadati</taxon>
        <taxon>Pseudomonadota</taxon>
        <taxon>Alphaproteobacteria</taxon>
        <taxon>Sphingomonadales</taxon>
        <taxon>Sphingosinicellaceae</taxon>
        <taxon>Sphingosinicella</taxon>
    </lineage>
</organism>
<evidence type="ECO:0000313" key="3">
    <source>
        <dbReference type="EMBL" id="MBB4631003.1"/>
    </source>
</evidence>
<dbReference type="InterPro" id="IPR013974">
    <property type="entry name" value="SAF"/>
</dbReference>
<evidence type="ECO:0000259" key="2">
    <source>
        <dbReference type="SMART" id="SM00858"/>
    </source>
</evidence>
<proteinExistence type="predicted"/>
<protein>
    <submittedName>
        <fullName evidence="3">Pilus assembly protein CpaB</fullName>
    </submittedName>
</protein>
<comment type="caution">
    <text evidence="3">The sequence shown here is derived from an EMBL/GenBank/DDBJ whole genome shotgun (WGS) entry which is preliminary data.</text>
</comment>
<dbReference type="Pfam" id="PF08666">
    <property type="entry name" value="SAF"/>
    <property type="match status" value="1"/>
</dbReference>
<sequence>MDVKKLILLVGALVVAGISAFFVRALVSDGGAPQVQAGEVEQKGPKVLVATKPLPLGTILTQEMFKLQPWPKDLVENVYYLEGETNLESLTGKVVRVSVPAGQPLTKGSIVGPGERGFLAAALTPGMRAVTVSINAESGVAGFVFPGDRVDMILTHGVSYQGDTEEGTPAPSLRVSETMMRNVRVLAIDQRTNELGGEGSGPKTGRTVTFEVPPKFVEKIAVAQTLGQISLSLRPLAENTQELEQMIATGEVEVGDDLNATQEKHMQIAIQMQPNDRNPSFTTGGEVSRFASNLDPRPVAVKSGKPAGPSVRVFRGNKTTEVSVGAE</sequence>
<dbReference type="Pfam" id="PF16976">
    <property type="entry name" value="RcpC"/>
    <property type="match status" value="1"/>
</dbReference>
<feature type="region of interest" description="Disordered" evidence="1">
    <location>
        <begin position="274"/>
        <end position="327"/>
    </location>
</feature>
<evidence type="ECO:0000256" key="1">
    <source>
        <dbReference type="SAM" id="MobiDB-lite"/>
    </source>
</evidence>
<dbReference type="RefSeq" id="WP_184064897.1">
    <property type="nucleotide sequence ID" value="NZ_JACHNZ010000004.1"/>
</dbReference>